<protein>
    <submittedName>
        <fullName evidence="1">Uncharacterized protein</fullName>
    </submittedName>
</protein>
<proteinExistence type="predicted"/>
<dbReference type="EMBL" id="JNHK01000094">
    <property type="protein sequence ID" value="KDS35592.1"/>
    <property type="molecule type" value="Genomic_DNA"/>
</dbReference>
<comment type="caution">
    <text evidence="1">The sequence shown here is derived from an EMBL/GenBank/DDBJ whole genome shotgun (WGS) entry which is preliminary data.</text>
</comment>
<evidence type="ECO:0000313" key="2">
    <source>
        <dbReference type="Proteomes" id="UP000027850"/>
    </source>
</evidence>
<accession>A0AB34L4F5</accession>
<organism evidence="1 2">
    <name type="scientific">Parabacteroides distasonis str. 3776 D15 i</name>
    <dbReference type="NCBI Taxonomy" id="1339342"/>
    <lineage>
        <taxon>Bacteria</taxon>
        <taxon>Pseudomonadati</taxon>
        <taxon>Bacteroidota</taxon>
        <taxon>Bacteroidia</taxon>
        <taxon>Bacteroidales</taxon>
        <taxon>Tannerellaceae</taxon>
        <taxon>Parabacteroides</taxon>
    </lineage>
</organism>
<evidence type="ECO:0000313" key="1">
    <source>
        <dbReference type="EMBL" id="KDS35592.1"/>
    </source>
</evidence>
<reference evidence="1 2" key="1">
    <citation type="submission" date="2014-04" db="EMBL/GenBank/DDBJ databases">
        <authorList>
            <person name="Sears C."/>
            <person name="Carroll K."/>
            <person name="Sack B.R."/>
            <person name="Qadri F."/>
            <person name="Myers L.L."/>
            <person name="Chung G.-T."/>
            <person name="Escheverria P."/>
            <person name="Fraser C.M."/>
            <person name="Sadzewicz L."/>
            <person name="Shefchek K.A."/>
            <person name="Tallon L."/>
            <person name="Das S.P."/>
            <person name="Daugherty S."/>
            <person name="Mongodin E.F."/>
        </authorList>
    </citation>
    <scope>NUCLEOTIDE SEQUENCE [LARGE SCALE GENOMIC DNA]</scope>
    <source>
        <strain evidence="1 2">3776 D15 i</strain>
    </source>
</reference>
<dbReference type="AlphaFoldDB" id="A0AB34L4F5"/>
<sequence length="209" mass="23303">MAVPIMSLYRLSLVLEKDFGSAGTFPTSVQVALWHSHSRRRLRNRNHASLSEGIPRSIPLRPASSGGDYTCRKVGCRSVACIATALNVSHQVNISRYANDFQNCEMCMFKHIVGISVHYAVTAAGFQSYDMVTRLSPSKIDGFSELPNFADVCRRLPTIAEFFSDSPDKDMTCTSRFPNFQTLCSAYAVYVCLCLSRRIEINVGTKRMP</sequence>
<dbReference type="Proteomes" id="UP000027850">
    <property type="component" value="Unassembled WGS sequence"/>
</dbReference>
<gene>
    <name evidence="1" type="ORF">M091_2068</name>
</gene>
<name>A0AB34L4F5_PARDI</name>